<evidence type="ECO:0000256" key="2">
    <source>
        <dbReference type="ARBA" id="ARBA00022553"/>
    </source>
</evidence>
<feature type="region of interest" description="Disordered" evidence="11">
    <location>
        <begin position="410"/>
        <end position="637"/>
    </location>
</feature>
<dbReference type="AlphaFoldDB" id="A0A9W4TXL6"/>
<feature type="repeat" description="WD" evidence="8">
    <location>
        <begin position="137"/>
        <end position="179"/>
    </location>
</feature>
<dbReference type="PROSITE" id="PS50082">
    <property type="entry name" value="WD_REPEATS_2"/>
    <property type="match status" value="3"/>
</dbReference>
<feature type="compositionally biased region" description="Basic and acidic residues" evidence="11">
    <location>
        <begin position="512"/>
        <end position="620"/>
    </location>
</feature>
<keyword evidence="6" id="KW-0009">Actin-binding</keyword>
<dbReference type="InterPro" id="IPR015943">
    <property type="entry name" value="WD40/YVTN_repeat-like_dom_sf"/>
</dbReference>
<feature type="coiled-coil region" evidence="10">
    <location>
        <begin position="640"/>
        <end position="681"/>
    </location>
</feature>
<feature type="repeat" description="WD" evidence="8">
    <location>
        <begin position="77"/>
        <end position="119"/>
    </location>
</feature>
<feature type="repeat" description="WD" evidence="8">
    <location>
        <begin position="179"/>
        <end position="220"/>
    </location>
</feature>
<sequence>MSGKFVRASKYRHVFGHSTKKELCYENLKITKNAWDSNIIQTNGKYISVNWDSSGGGAFAIISIDEVGKAPDQVSLFRGHKGPVLDTSFNPFNKQQIASCSDDGKILIWEIPENYSFHNYVDENDEIIDITQPIKILSGHTRKVGLIEFHPCAENVLASSSLDYTVKIWNLSTGKDEITLQHKDLVTSFAFNYNGSLLATCSRDKKLRIWDIRSGKIISEGQGHTGAKQSRITWLGNTNRIITTGFSRLSDRQIGIWDIENIEKGPIDGFLVVDASSGVLVPYFDVETSILYIAGKGDGNIRYYEYENDNLYELSQYSSTDPQRGFAVAPKYSVNVKENEITKCFKTVLDNSIEPISFIVPRRSELFQSDIYPDCPSTKAALSADEWFGGKDVNGPLLISMEALFEGKESEIKESKPAVNVSEVKKQVEEKKKEEQKEKEEIKKTETKKEQSKKEETKKEESKNPGVPGKNVDDLLTSSNEVGEFLNKANEQTDEEDNNEEEEDDKSDEWEEVKKSEVKEMKPEEAKPEPKKEKPNEEPKEQKKEEVNNEEPKEASKEQKKEEVEKEEPKEESKEQKKEEVKKEEPKEEPKEQKKEEVIKEEPKEEPKEQKKEVKKEEPKSTTTTTSEPSKPKPTLVSTVEKLASLVDNLESQIQKLTNAGLEKDEKLSKLESKLEELLNK</sequence>
<evidence type="ECO:0000313" key="14">
    <source>
        <dbReference type="Proteomes" id="UP001152885"/>
    </source>
</evidence>
<dbReference type="Gene3D" id="2.130.10.10">
    <property type="entry name" value="YVTN repeat-like/Quinoprotein amine dehydrogenase"/>
    <property type="match status" value="1"/>
</dbReference>
<dbReference type="PROSITE" id="PS50294">
    <property type="entry name" value="WD_REPEATS_REGION"/>
    <property type="match status" value="3"/>
</dbReference>
<keyword evidence="4 9" id="KW-0677">Repeat</keyword>
<evidence type="ECO:0000256" key="4">
    <source>
        <dbReference type="ARBA" id="ARBA00022737"/>
    </source>
</evidence>
<evidence type="ECO:0000259" key="12">
    <source>
        <dbReference type="SMART" id="SM01166"/>
    </source>
</evidence>
<evidence type="ECO:0000256" key="10">
    <source>
        <dbReference type="SAM" id="Coils"/>
    </source>
</evidence>
<comment type="similarity">
    <text evidence="1 9">Belongs to the WD repeat coronin family.</text>
</comment>
<dbReference type="Pfam" id="PF00400">
    <property type="entry name" value="WD40"/>
    <property type="match status" value="3"/>
</dbReference>
<dbReference type="PROSITE" id="PS00678">
    <property type="entry name" value="WD_REPEATS_1"/>
    <property type="match status" value="3"/>
</dbReference>
<dbReference type="InterPro" id="IPR015048">
    <property type="entry name" value="DUF1899"/>
</dbReference>
<dbReference type="Pfam" id="PF08953">
    <property type="entry name" value="DUF1899"/>
    <property type="match status" value="1"/>
</dbReference>
<reference evidence="13" key="1">
    <citation type="submission" date="2022-12" db="EMBL/GenBank/DDBJ databases">
        <authorList>
            <person name="Brejova B."/>
        </authorList>
    </citation>
    <scope>NUCLEOTIDE SEQUENCE</scope>
</reference>
<evidence type="ECO:0000313" key="13">
    <source>
        <dbReference type="EMBL" id="CAI5760253.1"/>
    </source>
</evidence>
<dbReference type="InterPro" id="IPR019775">
    <property type="entry name" value="WD40_repeat_CS"/>
</dbReference>
<keyword evidence="14" id="KW-1185">Reference proteome</keyword>
<organism evidence="13 14">
    <name type="scientific">Candida verbasci</name>
    <dbReference type="NCBI Taxonomy" id="1227364"/>
    <lineage>
        <taxon>Eukaryota</taxon>
        <taxon>Fungi</taxon>
        <taxon>Dikarya</taxon>
        <taxon>Ascomycota</taxon>
        <taxon>Saccharomycotina</taxon>
        <taxon>Pichiomycetes</taxon>
        <taxon>Debaryomycetaceae</taxon>
        <taxon>Candida/Lodderomyces clade</taxon>
        <taxon>Candida</taxon>
    </lineage>
</organism>
<dbReference type="SMART" id="SM00320">
    <property type="entry name" value="WD40"/>
    <property type="match status" value="4"/>
</dbReference>
<evidence type="ECO:0000256" key="9">
    <source>
        <dbReference type="RuleBase" id="RU280818"/>
    </source>
</evidence>
<accession>A0A9W4TXL6</accession>
<comment type="subunit">
    <text evidence="7">Binds to F-actin.</text>
</comment>
<dbReference type="FunFam" id="2.130.10.10:FF:000197">
    <property type="entry name" value="Coronin"/>
    <property type="match status" value="1"/>
</dbReference>
<protein>
    <recommendedName>
        <fullName evidence="9">Coronin</fullName>
    </recommendedName>
</protein>
<gene>
    <name evidence="13" type="ORF">CANVERA_P4763</name>
</gene>
<dbReference type="SMART" id="SM01167">
    <property type="entry name" value="DUF1900"/>
    <property type="match status" value="1"/>
</dbReference>
<dbReference type="PANTHER" id="PTHR10856">
    <property type="entry name" value="CORONIN"/>
    <property type="match status" value="1"/>
</dbReference>
<dbReference type="GO" id="GO:0030479">
    <property type="term" value="C:actin cortical patch"/>
    <property type="evidence" value="ECO:0007669"/>
    <property type="project" value="UniProtKB-ARBA"/>
</dbReference>
<proteinExistence type="inferred from homology"/>
<name>A0A9W4TXL6_9ASCO</name>
<dbReference type="GO" id="GO:0051015">
    <property type="term" value="F:actin filament binding"/>
    <property type="evidence" value="ECO:0007669"/>
    <property type="project" value="TreeGrafter"/>
</dbReference>
<dbReference type="Proteomes" id="UP001152885">
    <property type="component" value="Unassembled WGS sequence"/>
</dbReference>
<dbReference type="InterPro" id="IPR020472">
    <property type="entry name" value="WD40_PAC1"/>
</dbReference>
<evidence type="ECO:0000256" key="7">
    <source>
        <dbReference type="ARBA" id="ARBA00062568"/>
    </source>
</evidence>
<keyword evidence="5 10" id="KW-0175">Coiled coil</keyword>
<evidence type="ECO:0000256" key="8">
    <source>
        <dbReference type="PROSITE-ProRule" id="PRU00221"/>
    </source>
</evidence>
<evidence type="ECO:0000256" key="1">
    <source>
        <dbReference type="ARBA" id="ARBA00009482"/>
    </source>
</evidence>
<keyword evidence="2" id="KW-0597">Phosphoprotein</keyword>
<dbReference type="Pfam" id="PF16300">
    <property type="entry name" value="WD40_4"/>
    <property type="match status" value="1"/>
</dbReference>
<feature type="compositionally biased region" description="Basic and acidic residues" evidence="11">
    <location>
        <begin position="423"/>
        <end position="463"/>
    </location>
</feature>
<dbReference type="SUPFAM" id="SSF50978">
    <property type="entry name" value="WD40 repeat-like"/>
    <property type="match status" value="1"/>
</dbReference>
<dbReference type="PRINTS" id="PR00320">
    <property type="entry name" value="GPROTEINBRPT"/>
</dbReference>
<dbReference type="InterPro" id="IPR036322">
    <property type="entry name" value="WD40_repeat_dom_sf"/>
</dbReference>
<dbReference type="SMART" id="SM01166">
    <property type="entry name" value="DUF1899"/>
    <property type="match status" value="1"/>
</dbReference>
<evidence type="ECO:0000256" key="5">
    <source>
        <dbReference type="ARBA" id="ARBA00023054"/>
    </source>
</evidence>
<dbReference type="InterPro" id="IPR015505">
    <property type="entry name" value="Coronin"/>
</dbReference>
<dbReference type="GO" id="GO:0007015">
    <property type="term" value="P:actin filament organization"/>
    <property type="evidence" value="ECO:0007669"/>
    <property type="project" value="TreeGrafter"/>
</dbReference>
<dbReference type="PANTHER" id="PTHR10856:SF0">
    <property type="entry name" value="CORONIN"/>
    <property type="match status" value="1"/>
</dbReference>
<dbReference type="EMBL" id="CANTUO010000006">
    <property type="protein sequence ID" value="CAI5760253.1"/>
    <property type="molecule type" value="Genomic_DNA"/>
</dbReference>
<comment type="caution">
    <text evidence="13">The sequence shown here is derived from an EMBL/GenBank/DDBJ whole genome shotgun (WGS) entry which is preliminary data.</text>
</comment>
<feature type="domain" description="DUF1899" evidence="12">
    <location>
        <begin position="4"/>
        <end position="68"/>
    </location>
</feature>
<feature type="compositionally biased region" description="Acidic residues" evidence="11">
    <location>
        <begin position="492"/>
        <end position="511"/>
    </location>
</feature>
<dbReference type="InterPro" id="IPR001680">
    <property type="entry name" value="WD40_rpt"/>
</dbReference>
<dbReference type="OrthoDB" id="1850764at2759"/>
<keyword evidence="3 8" id="KW-0853">WD repeat</keyword>
<evidence type="ECO:0000256" key="3">
    <source>
        <dbReference type="ARBA" id="ARBA00022574"/>
    </source>
</evidence>
<evidence type="ECO:0000256" key="6">
    <source>
        <dbReference type="ARBA" id="ARBA00023203"/>
    </source>
</evidence>
<evidence type="ECO:0000256" key="11">
    <source>
        <dbReference type="SAM" id="MobiDB-lite"/>
    </source>
</evidence>